<reference evidence="7 8" key="1">
    <citation type="journal article" date="2011" name="Stand. Genomic Sci.">
        <title>Complete genome sequence of the gliding freshwater bacterium Fluviicola taffensis type strain (RW262).</title>
        <authorList>
            <person name="Woyke T."/>
            <person name="Chertkov O."/>
            <person name="Lapidus A."/>
            <person name="Nolan M."/>
            <person name="Lucas S."/>
            <person name="Del Rio T.G."/>
            <person name="Tice H."/>
            <person name="Cheng J.F."/>
            <person name="Tapia R."/>
            <person name="Han C."/>
            <person name="Goodwin L."/>
            <person name="Pitluck S."/>
            <person name="Liolios K."/>
            <person name="Pagani I."/>
            <person name="Ivanova N."/>
            <person name="Huntemann M."/>
            <person name="Mavromatis K."/>
            <person name="Mikhailova N."/>
            <person name="Pati A."/>
            <person name="Chen A."/>
            <person name="Palaniappan K."/>
            <person name="Land M."/>
            <person name="Hauser L."/>
            <person name="Brambilla E.M."/>
            <person name="Rohde M."/>
            <person name="Mwirichia R."/>
            <person name="Sikorski J."/>
            <person name="Tindall B.J."/>
            <person name="Goker M."/>
            <person name="Bristow J."/>
            <person name="Eisen J.A."/>
            <person name="Markowitz V."/>
            <person name="Hugenholtz P."/>
            <person name="Klenk H.P."/>
            <person name="Kyrpides N.C."/>
        </authorList>
    </citation>
    <scope>NUCLEOTIDE SEQUENCE [LARGE SCALE GENOMIC DNA]</scope>
    <source>
        <strain evidence="8">DSM 16823 / RW262 / RW262</strain>
    </source>
</reference>
<name>F2IJL5_FLUTR</name>
<dbReference type="KEGG" id="fte:Fluta_0902"/>
<dbReference type="GO" id="GO:0046872">
    <property type="term" value="F:metal ion binding"/>
    <property type="evidence" value="ECO:0007669"/>
    <property type="project" value="UniProtKB-KW"/>
</dbReference>
<dbReference type="Pfam" id="PF00348">
    <property type="entry name" value="polyprenyl_synt"/>
    <property type="match status" value="1"/>
</dbReference>
<dbReference type="HOGENOM" id="CLU_014015_2_1_10"/>
<evidence type="ECO:0000256" key="1">
    <source>
        <dbReference type="ARBA" id="ARBA00001946"/>
    </source>
</evidence>
<dbReference type="PROSITE" id="PS00723">
    <property type="entry name" value="POLYPRENYL_SYNTHASE_1"/>
    <property type="match status" value="1"/>
</dbReference>
<dbReference type="PANTHER" id="PTHR12001">
    <property type="entry name" value="GERANYLGERANYL PYROPHOSPHATE SYNTHASE"/>
    <property type="match status" value="1"/>
</dbReference>
<reference evidence="8" key="2">
    <citation type="submission" date="2011-02" db="EMBL/GenBank/DDBJ databases">
        <title>The complete genome of Fluviicola taffensis DSM 16823.</title>
        <authorList>
            <consortium name="US DOE Joint Genome Institute (JGI-PGF)"/>
            <person name="Lucas S."/>
            <person name="Copeland A."/>
            <person name="Lapidus A."/>
            <person name="Bruce D."/>
            <person name="Goodwin L."/>
            <person name="Pitluck S."/>
            <person name="Kyrpides N."/>
            <person name="Mavromatis K."/>
            <person name="Ivanova N."/>
            <person name="Mikhailova N."/>
            <person name="Pagani I."/>
            <person name="Chertkov O."/>
            <person name="Detter J.C."/>
            <person name="Han C."/>
            <person name="Tapia R."/>
            <person name="Land M."/>
            <person name="Hauser L."/>
            <person name="Markowitz V."/>
            <person name="Cheng J.-F."/>
            <person name="Hugenholtz P."/>
            <person name="Woyke T."/>
            <person name="Wu D."/>
            <person name="Tindall B."/>
            <person name="Pomrenke H.G."/>
            <person name="Brambilla E."/>
            <person name="Klenk H.-P."/>
            <person name="Eisen J.A."/>
        </authorList>
    </citation>
    <scope>NUCLEOTIDE SEQUENCE [LARGE SCALE GENOMIC DNA]</scope>
    <source>
        <strain evidence="8">DSM 16823 / RW262 / RW262</strain>
    </source>
</reference>
<dbReference type="eggNOG" id="COG0142">
    <property type="taxonomic scope" value="Bacteria"/>
</dbReference>
<dbReference type="PANTHER" id="PTHR12001:SF85">
    <property type="entry name" value="SHORT CHAIN ISOPRENYL DIPHOSPHATE SYNTHASE"/>
    <property type="match status" value="1"/>
</dbReference>
<dbReference type="Proteomes" id="UP000007463">
    <property type="component" value="Chromosome"/>
</dbReference>
<proteinExistence type="inferred from homology"/>
<dbReference type="GO" id="GO:0004337">
    <property type="term" value="F:(2E,6E)-farnesyl diphosphate synthase activity"/>
    <property type="evidence" value="ECO:0007669"/>
    <property type="project" value="UniProtKB-EC"/>
</dbReference>
<evidence type="ECO:0000256" key="5">
    <source>
        <dbReference type="ARBA" id="ARBA00022842"/>
    </source>
</evidence>
<evidence type="ECO:0000256" key="3">
    <source>
        <dbReference type="ARBA" id="ARBA00022679"/>
    </source>
</evidence>
<protein>
    <submittedName>
        <fullName evidence="7">Geranyltranstransferase</fullName>
        <ecNumber evidence="7">2.5.1.10</ecNumber>
    </submittedName>
</protein>
<sequence>MKSLEQYTRFIEEKIAGINLEEEPRKLYDPLRYFLSLGGKRMRPILTLISGELFQISNEESLSAALTIELFHNFSLIHDDIMDEAPVRRGKPTVHIKWNSSVAILSGDVLFVEGYQQLAKYTDKRLPILLKRFNETAIEVCQGQQLDMDFESRDDVTEEAYIEMIRLKTSVLLGCALEFGAILGNQSEETRNHLYHFGVSLGIAFQIQDDILDLYGDPELFGKQVGGDILSNKKTLLFLKAKAISEASKDARFGDLLQMAPTDSKIASAKKLFEEIDAKNASLETMNGYYSEAINSLDQLESKGLELGSLRELANFLITRKL</sequence>
<evidence type="ECO:0000313" key="7">
    <source>
        <dbReference type="EMBL" id="AEA42903.1"/>
    </source>
</evidence>
<dbReference type="InterPro" id="IPR008949">
    <property type="entry name" value="Isoprenoid_synthase_dom_sf"/>
</dbReference>
<keyword evidence="3 6" id="KW-0808">Transferase</keyword>
<comment type="cofactor">
    <cofactor evidence="1">
        <name>Mg(2+)</name>
        <dbReference type="ChEBI" id="CHEBI:18420"/>
    </cofactor>
</comment>
<evidence type="ECO:0000256" key="4">
    <source>
        <dbReference type="ARBA" id="ARBA00022723"/>
    </source>
</evidence>
<dbReference type="CDD" id="cd00685">
    <property type="entry name" value="Trans_IPPS_HT"/>
    <property type="match status" value="1"/>
</dbReference>
<evidence type="ECO:0000256" key="2">
    <source>
        <dbReference type="ARBA" id="ARBA00006706"/>
    </source>
</evidence>
<dbReference type="InterPro" id="IPR000092">
    <property type="entry name" value="Polyprenyl_synt"/>
</dbReference>
<dbReference type="PROSITE" id="PS00444">
    <property type="entry name" value="POLYPRENYL_SYNTHASE_2"/>
    <property type="match status" value="1"/>
</dbReference>
<comment type="similarity">
    <text evidence="2 6">Belongs to the FPP/GGPP synthase family.</text>
</comment>
<organism evidence="7 8">
    <name type="scientific">Fluviicola taffensis (strain DSM 16823 / NCIMB 13979 / RW262)</name>
    <dbReference type="NCBI Taxonomy" id="755732"/>
    <lineage>
        <taxon>Bacteria</taxon>
        <taxon>Pseudomonadati</taxon>
        <taxon>Bacteroidota</taxon>
        <taxon>Flavobacteriia</taxon>
        <taxon>Flavobacteriales</taxon>
        <taxon>Crocinitomicaceae</taxon>
        <taxon>Fluviicola</taxon>
    </lineage>
</organism>
<dbReference type="SUPFAM" id="SSF48576">
    <property type="entry name" value="Terpenoid synthases"/>
    <property type="match status" value="1"/>
</dbReference>
<dbReference type="STRING" id="755732.Fluta_0902"/>
<dbReference type="OrthoDB" id="9805316at2"/>
<dbReference type="SFLD" id="SFLDS00005">
    <property type="entry name" value="Isoprenoid_Synthase_Type_I"/>
    <property type="match status" value="1"/>
</dbReference>
<evidence type="ECO:0000256" key="6">
    <source>
        <dbReference type="RuleBase" id="RU004466"/>
    </source>
</evidence>
<dbReference type="SFLD" id="SFLDG01017">
    <property type="entry name" value="Polyprenyl_Transferase_Like"/>
    <property type="match status" value="1"/>
</dbReference>
<dbReference type="InterPro" id="IPR033749">
    <property type="entry name" value="Polyprenyl_synt_CS"/>
</dbReference>
<keyword evidence="5" id="KW-0460">Magnesium</keyword>
<dbReference type="Gene3D" id="1.10.600.10">
    <property type="entry name" value="Farnesyl Diphosphate Synthase"/>
    <property type="match status" value="1"/>
</dbReference>
<dbReference type="RefSeq" id="WP_013685675.1">
    <property type="nucleotide sequence ID" value="NC_015321.1"/>
</dbReference>
<keyword evidence="4" id="KW-0479">Metal-binding</keyword>
<dbReference type="EC" id="2.5.1.10" evidence="7"/>
<dbReference type="EMBL" id="CP002542">
    <property type="protein sequence ID" value="AEA42903.1"/>
    <property type="molecule type" value="Genomic_DNA"/>
</dbReference>
<evidence type="ECO:0000313" key="8">
    <source>
        <dbReference type="Proteomes" id="UP000007463"/>
    </source>
</evidence>
<gene>
    <name evidence="7" type="ordered locus">Fluta_0902</name>
</gene>
<dbReference type="AlphaFoldDB" id="F2IJL5"/>
<keyword evidence="8" id="KW-1185">Reference proteome</keyword>
<accession>F2IJL5</accession>
<dbReference type="GO" id="GO:0008299">
    <property type="term" value="P:isoprenoid biosynthetic process"/>
    <property type="evidence" value="ECO:0007669"/>
    <property type="project" value="InterPro"/>
</dbReference>